<keyword evidence="3" id="KW-1185">Reference proteome</keyword>
<feature type="chain" id="PRO_5034231697" evidence="1">
    <location>
        <begin position="21"/>
        <end position="260"/>
    </location>
</feature>
<gene>
    <name evidence="2" type="ORF">GTA08_BOTSDO07370</name>
</gene>
<evidence type="ECO:0000313" key="3">
    <source>
        <dbReference type="Proteomes" id="UP000572817"/>
    </source>
</evidence>
<name>A0A8H4IM66_9PEZI</name>
<reference evidence="2" key="1">
    <citation type="submission" date="2020-04" db="EMBL/GenBank/DDBJ databases">
        <title>Genome Assembly and Annotation of Botryosphaeria dothidea sdau 11-99, a Latent Pathogen of Apple Fruit Ring Rot in China.</title>
        <authorList>
            <person name="Yu C."/>
            <person name="Diao Y."/>
            <person name="Lu Q."/>
            <person name="Zhao J."/>
            <person name="Cui S."/>
            <person name="Peng C."/>
            <person name="He B."/>
            <person name="Liu H."/>
        </authorList>
    </citation>
    <scope>NUCLEOTIDE SEQUENCE [LARGE SCALE GENOMIC DNA]</scope>
    <source>
        <strain evidence="2">Sdau11-99</strain>
    </source>
</reference>
<protein>
    <submittedName>
        <fullName evidence="2">Uncharacterized protein</fullName>
    </submittedName>
</protein>
<keyword evidence="1" id="KW-0732">Signal</keyword>
<comment type="caution">
    <text evidence="2">The sequence shown here is derived from an EMBL/GenBank/DDBJ whole genome shotgun (WGS) entry which is preliminary data.</text>
</comment>
<dbReference type="AlphaFoldDB" id="A0A8H4IM66"/>
<dbReference type="OrthoDB" id="5086500at2759"/>
<organism evidence="2 3">
    <name type="scientific">Botryosphaeria dothidea</name>
    <dbReference type="NCBI Taxonomy" id="55169"/>
    <lineage>
        <taxon>Eukaryota</taxon>
        <taxon>Fungi</taxon>
        <taxon>Dikarya</taxon>
        <taxon>Ascomycota</taxon>
        <taxon>Pezizomycotina</taxon>
        <taxon>Dothideomycetes</taxon>
        <taxon>Dothideomycetes incertae sedis</taxon>
        <taxon>Botryosphaeriales</taxon>
        <taxon>Botryosphaeriaceae</taxon>
        <taxon>Botryosphaeria</taxon>
    </lineage>
</organism>
<dbReference type="EMBL" id="WWBZ02000051">
    <property type="protein sequence ID" value="KAF4303737.1"/>
    <property type="molecule type" value="Genomic_DNA"/>
</dbReference>
<accession>A0A8H4IM66</accession>
<proteinExistence type="predicted"/>
<evidence type="ECO:0000256" key="1">
    <source>
        <dbReference type="SAM" id="SignalP"/>
    </source>
</evidence>
<dbReference type="Proteomes" id="UP000572817">
    <property type="component" value="Unassembled WGS sequence"/>
</dbReference>
<feature type="signal peptide" evidence="1">
    <location>
        <begin position="1"/>
        <end position="20"/>
    </location>
</feature>
<evidence type="ECO:0000313" key="2">
    <source>
        <dbReference type="EMBL" id="KAF4303737.1"/>
    </source>
</evidence>
<sequence length="260" mass="27792">MRSTSVSAAAALSFALGASAQSSDESWINNYKFGNMFYTGPTSGGAYITKATYSMKPPAIPCGYATNANPQEELALWIGAQESPEGKDVLQISFVQPLINWAPDQQLTGCDSTADNWCITASTYNPSGQVSAGYKPAAPGTALDFEIAVDEASTNITQKVWKGGELFSSQSDNPGLKLEVFYSGNECYGADCGTLKGYSWTNITVHLNQADKNFGNTLTLTGATSDGFTTSDGGKTWHADEIKINEDYFYQDGSKKECSS</sequence>